<name>A0A1G5QHW9_PHOLU</name>
<reference evidence="2" key="1">
    <citation type="submission" date="2016-10" db="EMBL/GenBank/DDBJ databases">
        <authorList>
            <person name="Varghese N."/>
            <person name="Submissions S."/>
        </authorList>
    </citation>
    <scope>NUCLEOTIDE SEQUENCE [LARGE SCALE GENOMIC DNA]</scope>
    <source>
        <strain evidence="2">ATCC 29999</strain>
    </source>
</reference>
<protein>
    <submittedName>
        <fullName evidence="1">Uncharacterized protein</fullName>
    </submittedName>
</protein>
<dbReference type="Proteomes" id="UP000183223">
    <property type="component" value="Unassembled WGS sequence"/>
</dbReference>
<accession>A0A1G5QHW9</accession>
<gene>
    <name evidence="1" type="ORF">SAMN02982990_01707</name>
</gene>
<evidence type="ECO:0000313" key="2">
    <source>
        <dbReference type="Proteomes" id="UP000183223"/>
    </source>
</evidence>
<sequence>MAIKHVYKNSNVYCIPFQSIEKDIYSAYQTDLTIPRVTVTATKELEKKVYKALVKTYNNGWSKATIFNYLDKKMPLESEIFKKIIIDFLKAK</sequence>
<organism evidence="1 2">
    <name type="scientific">Photorhabdus luminescens</name>
    <name type="common">Xenorhabdus luminescens</name>
    <dbReference type="NCBI Taxonomy" id="29488"/>
    <lineage>
        <taxon>Bacteria</taxon>
        <taxon>Pseudomonadati</taxon>
        <taxon>Pseudomonadota</taxon>
        <taxon>Gammaproteobacteria</taxon>
        <taxon>Enterobacterales</taxon>
        <taxon>Morganellaceae</taxon>
        <taxon>Photorhabdus</taxon>
    </lineage>
</organism>
<dbReference type="RefSeq" id="WP_254773880.1">
    <property type="nucleotide sequence ID" value="NZ_CAWQXX010000025.1"/>
</dbReference>
<evidence type="ECO:0000313" key="1">
    <source>
        <dbReference type="EMBL" id="SCZ61394.1"/>
    </source>
</evidence>
<dbReference type="EMBL" id="FMWJ01000006">
    <property type="protein sequence ID" value="SCZ61394.1"/>
    <property type="molecule type" value="Genomic_DNA"/>
</dbReference>
<proteinExistence type="predicted"/>
<keyword evidence="2" id="KW-1185">Reference proteome</keyword>
<dbReference type="AlphaFoldDB" id="A0A1G5QHW9"/>